<keyword evidence="3" id="KW-1185">Reference proteome</keyword>
<organism evidence="2 3">
    <name type="scientific">Holothuria leucospilota</name>
    <name type="common">Black long sea cucumber</name>
    <name type="synonym">Mertensiothuria leucospilota</name>
    <dbReference type="NCBI Taxonomy" id="206669"/>
    <lineage>
        <taxon>Eukaryota</taxon>
        <taxon>Metazoa</taxon>
        <taxon>Echinodermata</taxon>
        <taxon>Eleutherozoa</taxon>
        <taxon>Echinozoa</taxon>
        <taxon>Holothuroidea</taxon>
        <taxon>Aspidochirotacea</taxon>
        <taxon>Aspidochirotida</taxon>
        <taxon>Holothuriidae</taxon>
        <taxon>Holothuria</taxon>
    </lineage>
</organism>
<dbReference type="PANTHER" id="PTHR21301">
    <property type="entry name" value="REVERSE TRANSCRIPTASE"/>
    <property type="match status" value="1"/>
</dbReference>
<dbReference type="OrthoDB" id="6128308at2759"/>
<sequence length="182" mass="20900">MAPSYANIFMGVLKQDLLEVNVLDVTVSRESMGLISTDLYSKPTDTHQHLSSLSCHPNHIKRSIAFRQSLRILRICSDPSTARLRCNELCDFLVRRGFNRKVSCQINRSFKSFYSKSSIPPNVEGEKLKRIYLTVQYHPGLRDIKGTLKKYLPLLHLSSRMREAVPEHPDVSFRQPSDLKNL</sequence>
<evidence type="ECO:0000313" key="2">
    <source>
        <dbReference type="EMBL" id="KAJ8017631.1"/>
    </source>
</evidence>
<accession>A0A9Q1B8J2</accession>
<name>A0A9Q1B8J2_HOLLE</name>
<evidence type="ECO:0000313" key="3">
    <source>
        <dbReference type="Proteomes" id="UP001152320"/>
    </source>
</evidence>
<comment type="caution">
    <text evidence="2">The sequence shown here is derived from an EMBL/GenBank/DDBJ whole genome shotgun (WGS) entry which is preliminary data.</text>
</comment>
<reference evidence="2" key="1">
    <citation type="submission" date="2021-10" db="EMBL/GenBank/DDBJ databases">
        <title>Tropical sea cucumber genome reveals ecological adaptation and Cuvierian tubules defense mechanism.</title>
        <authorList>
            <person name="Chen T."/>
        </authorList>
    </citation>
    <scope>NUCLEOTIDE SEQUENCE</scope>
    <source>
        <strain evidence="2">Nanhai2018</strain>
        <tissue evidence="2">Muscle</tissue>
    </source>
</reference>
<dbReference type="Proteomes" id="UP001152320">
    <property type="component" value="Unassembled WGS sequence"/>
</dbReference>
<dbReference type="AlphaFoldDB" id="A0A9Q1B8J2"/>
<dbReference type="Pfam" id="PF26215">
    <property type="entry name" value="HTH_animal"/>
    <property type="match status" value="1"/>
</dbReference>
<feature type="domain" description="Helix-turn-helix" evidence="1">
    <location>
        <begin position="49"/>
        <end position="101"/>
    </location>
</feature>
<protein>
    <recommendedName>
        <fullName evidence="1">Helix-turn-helix domain-containing protein</fullName>
    </recommendedName>
</protein>
<proteinExistence type="predicted"/>
<dbReference type="EMBL" id="JAIZAY010001287">
    <property type="protein sequence ID" value="KAJ8017631.1"/>
    <property type="molecule type" value="Genomic_DNA"/>
</dbReference>
<dbReference type="PANTHER" id="PTHR21301:SF10">
    <property type="entry name" value="REVERSE TRANSCRIPTASE DOMAIN-CONTAINING PROTEIN"/>
    <property type="match status" value="1"/>
</dbReference>
<gene>
    <name evidence="2" type="ORF">HOLleu_44821</name>
</gene>
<dbReference type="InterPro" id="IPR058912">
    <property type="entry name" value="HTH_animal"/>
</dbReference>
<evidence type="ECO:0000259" key="1">
    <source>
        <dbReference type="Pfam" id="PF26215"/>
    </source>
</evidence>